<dbReference type="InterPro" id="IPR025398">
    <property type="entry name" value="DUF4371"/>
</dbReference>
<organism evidence="3 4">
    <name type="scientific">Phaedon cochleariae</name>
    <name type="common">Mustard beetle</name>
    <dbReference type="NCBI Taxonomy" id="80249"/>
    <lineage>
        <taxon>Eukaryota</taxon>
        <taxon>Metazoa</taxon>
        <taxon>Ecdysozoa</taxon>
        <taxon>Arthropoda</taxon>
        <taxon>Hexapoda</taxon>
        <taxon>Insecta</taxon>
        <taxon>Pterygota</taxon>
        <taxon>Neoptera</taxon>
        <taxon>Endopterygota</taxon>
        <taxon>Coleoptera</taxon>
        <taxon>Polyphaga</taxon>
        <taxon>Cucujiformia</taxon>
        <taxon>Chrysomeloidea</taxon>
        <taxon>Chrysomelidae</taxon>
        <taxon>Chrysomelinae</taxon>
        <taxon>Chrysomelini</taxon>
        <taxon>Phaedon</taxon>
    </lineage>
</organism>
<dbReference type="PANTHER" id="PTHR46289">
    <property type="entry name" value="52 KDA REPRESSOR OF THE INHIBITOR OF THE PROTEIN KINASE-LIKE PROTEIN-RELATED"/>
    <property type="match status" value="1"/>
</dbReference>
<evidence type="ECO:0000313" key="4">
    <source>
        <dbReference type="Proteomes" id="UP001153737"/>
    </source>
</evidence>
<accession>A0A9N9X2Y2</accession>
<evidence type="ECO:0000256" key="1">
    <source>
        <dbReference type="SAM" id="MobiDB-lite"/>
    </source>
</evidence>
<name>A0A9N9X2Y2_PHACE</name>
<dbReference type="InterPro" id="IPR052958">
    <property type="entry name" value="IFN-induced_PKR_regulator"/>
</dbReference>
<evidence type="ECO:0000259" key="2">
    <source>
        <dbReference type="Pfam" id="PF14291"/>
    </source>
</evidence>
<dbReference type="InterPro" id="IPR012337">
    <property type="entry name" value="RNaseH-like_sf"/>
</dbReference>
<feature type="region of interest" description="Disordered" evidence="1">
    <location>
        <begin position="561"/>
        <end position="580"/>
    </location>
</feature>
<reference evidence="3" key="2">
    <citation type="submission" date="2022-10" db="EMBL/GenBank/DDBJ databases">
        <authorList>
            <consortium name="ENA_rothamsted_submissions"/>
            <consortium name="culmorum"/>
            <person name="King R."/>
        </authorList>
    </citation>
    <scope>NUCLEOTIDE SEQUENCE</scope>
</reference>
<dbReference type="OrthoDB" id="6604085at2759"/>
<feature type="domain" description="DUF4371" evidence="2">
    <location>
        <begin position="174"/>
        <end position="344"/>
    </location>
</feature>
<protein>
    <recommendedName>
        <fullName evidence="2">DUF4371 domain-containing protein</fullName>
    </recommendedName>
</protein>
<dbReference type="AlphaFoldDB" id="A0A9N9X2Y2"/>
<sequence>MDAGRRKGDRNIRTIDSYFMIPSKKSKQNPDSECSETVATTASDNIHNNQNCPVTSDATVVTINMPLTSKDKEKPEAKHQNDIGFHIGKNIDDFTKNVLLEKPWMPDDKYKYPYSLHPKGNGQMVKRYLSKEHIQKYNWLVYSDVKQDLTSKDGYIETHYRNEYHKECITAAKKFLRTYRQPQSEVVNLLSSQRMRQVEENRARLRPIIESILFLGRQNISLRGHRDDGNLLSDEQSEISNEGNFRALLNFRIQSGDKVLESHLKNTSSRATYISKTTQNILINCCGQEVTTRLIEKIKKARYWSIIFDETTDLAHIEQIVIVVRYLDEDKVREDFIKFIDAYDSLHNNTGSAGADADHGTREYKLTGKNLADIVSKSLADLGLNLEYCIGIGTDGCSVMTSEKKGAVSEFQKIASNANRVSCYNHALNNAISQSSKIQSIRNTVGVVKEVISFFNQSAKRNSVLKSVVGKQLMSLCETRWVERHDSFIIFSEALPKVIKALEEISHWNDNNSSKSAIQRVSNVWDTMAQLQSTRENKEREDELSDSELLECTQSSQSELDLSVLEDSEEQNIQPSCSTP</sequence>
<reference evidence="3" key="1">
    <citation type="submission" date="2022-01" db="EMBL/GenBank/DDBJ databases">
        <authorList>
            <person name="King R."/>
        </authorList>
    </citation>
    <scope>NUCLEOTIDE SEQUENCE</scope>
</reference>
<dbReference type="SUPFAM" id="SSF53098">
    <property type="entry name" value="Ribonuclease H-like"/>
    <property type="match status" value="1"/>
</dbReference>
<proteinExistence type="predicted"/>
<evidence type="ECO:0000313" key="3">
    <source>
        <dbReference type="EMBL" id="CAG9814672.1"/>
    </source>
</evidence>
<keyword evidence="4" id="KW-1185">Reference proteome</keyword>
<dbReference type="Proteomes" id="UP001153737">
    <property type="component" value="Chromosome 11"/>
</dbReference>
<dbReference type="EMBL" id="OU896717">
    <property type="protein sequence ID" value="CAG9814672.1"/>
    <property type="molecule type" value="Genomic_DNA"/>
</dbReference>
<dbReference type="PANTHER" id="PTHR46289:SF14">
    <property type="entry name" value="DUF4371 DOMAIN-CONTAINING PROTEIN"/>
    <property type="match status" value="1"/>
</dbReference>
<dbReference type="Pfam" id="PF14291">
    <property type="entry name" value="DUF4371"/>
    <property type="match status" value="1"/>
</dbReference>
<gene>
    <name evidence="3" type="ORF">PHAECO_LOCUS2238</name>
</gene>